<dbReference type="Proteomes" id="UP001212841">
    <property type="component" value="Unassembled WGS sequence"/>
</dbReference>
<feature type="repeat" description="WD" evidence="3">
    <location>
        <begin position="617"/>
        <end position="651"/>
    </location>
</feature>
<evidence type="ECO:0000256" key="1">
    <source>
        <dbReference type="ARBA" id="ARBA00022574"/>
    </source>
</evidence>
<name>A0AAD5X2R5_9FUNG</name>
<evidence type="ECO:0000256" key="2">
    <source>
        <dbReference type="ARBA" id="ARBA00022737"/>
    </source>
</evidence>
<accession>A0AAD5X2R5</accession>
<dbReference type="SUPFAM" id="SSF50978">
    <property type="entry name" value="WD40 repeat-like"/>
    <property type="match status" value="1"/>
</dbReference>
<dbReference type="InterPro" id="IPR001680">
    <property type="entry name" value="WD40_rpt"/>
</dbReference>
<evidence type="ECO:0000313" key="4">
    <source>
        <dbReference type="EMBL" id="KAJ3048010.1"/>
    </source>
</evidence>
<dbReference type="Gene3D" id="2.130.10.10">
    <property type="entry name" value="YVTN repeat-like/Quinoprotein amine dehydrogenase"/>
    <property type="match status" value="3"/>
</dbReference>
<dbReference type="PANTHER" id="PTHR19879">
    <property type="entry name" value="TRANSCRIPTION INITIATION FACTOR TFIID"/>
    <property type="match status" value="1"/>
</dbReference>
<keyword evidence="5" id="KW-1185">Reference proteome</keyword>
<feature type="repeat" description="WD" evidence="3">
    <location>
        <begin position="475"/>
        <end position="516"/>
    </location>
</feature>
<sequence>MASISSVKADNLNFVHDHSKSAATAAPATPNVTSHQIWKLHTLAALSEDGSRIVITTGYRDANSAQVWDVATNERLATIRSKSGKIKTLAVSSRNNIVVFACADAAIEMWNLTTGHLICLLHDGLITSAGFERSSKQPELFTVTPRGRVSVWDITNRSRLCTLIHGDDFAKAAQSSATHVCRRGLLVVLASNEGFVGVYVADKRKLLWKHGLKGEIRSLMCTEPMGPLYVLACSEWEVVLFHETTGAVVARVDDPSGGIRGSLVTSDSKHIVIATVEGIELRSISEPQTIISRIDFTNPILSLKYSADGTHLALVFDNHITVLNSSALNSTGISFSRSDVPTHPTDINEVNASTIDPSASRVISGYFQIIIVWDLHSKRSHCLRGHQGEINLLSISSNRQYLISACDHQIVCVWDLNSNRLVGTITKDACRVLSIALNSDGTRCLLGLSNNTAELWNVTSPSPSLSMVLREYHDDEPEDGEITSVSFSAEGSMAFTSSNNYTMRVWNLSNGQYNPTIGPGSHRNRMAIHSSGGWVQASGEKVKVSSPRSLSTTHTFLHKNWVRAVAISEDYTRVASVDWEGVISVLDITRKQKRPLFGKSAKETPIATLEGPVGGGVRDVHLSSDGKIVVAALNDGTVSMWNVGSGRLVWSLELTVEGEAVGATGDGKRVSFGVMSVLGDER</sequence>
<dbReference type="PROSITE" id="PS00678">
    <property type="entry name" value="WD_REPEATS_1"/>
    <property type="match status" value="2"/>
</dbReference>
<dbReference type="SMART" id="SM00320">
    <property type="entry name" value="WD40"/>
    <property type="match status" value="10"/>
</dbReference>
<dbReference type="InterPro" id="IPR036322">
    <property type="entry name" value="WD40_repeat_dom_sf"/>
</dbReference>
<gene>
    <name evidence="4" type="primary">APAF1</name>
    <name evidence="4" type="ORF">HK097_010966</name>
</gene>
<dbReference type="AlphaFoldDB" id="A0AAD5X2R5"/>
<keyword evidence="2" id="KW-0677">Repeat</keyword>
<dbReference type="InterPro" id="IPR015943">
    <property type="entry name" value="WD40/YVTN_repeat-like_dom_sf"/>
</dbReference>
<keyword evidence="1 3" id="KW-0853">WD repeat</keyword>
<dbReference type="EMBL" id="JADGJD010000862">
    <property type="protein sequence ID" value="KAJ3048010.1"/>
    <property type="molecule type" value="Genomic_DNA"/>
</dbReference>
<dbReference type="Pfam" id="PF00400">
    <property type="entry name" value="WD40"/>
    <property type="match status" value="3"/>
</dbReference>
<reference evidence="4" key="1">
    <citation type="submission" date="2020-05" db="EMBL/GenBank/DDBJ databases">
        <title>Phylogenomic resolution of chytrid fungi.</title>
        <authorList>
            <person name="Stajich J.E."/>
            <person name="Amses K."/>
            <person name="Simmons R."/>
            <person name="Seto K."/>
            <person name="Myers J."/>
            <person name="Bonds A."/>
            <person name="Quandt C.A."/>
            <person name="Barry K."/>
            <person name="Liu P."/>
            <person name="Grigoriev I."/>
            <person name="Longcore J.E."/>
            <person name="James T.Y."/>
        </authorList>
    </citation>
    <scope>NUCLEOTIDE SEQUENCE</scope>
    <source>
        <strain evidence="4">JEL0318</strain>
    </source>
</reference>
<organism evidence="4 5">
    <name type="scientific">Rhizophlyctis rosea</name>
    <dbReference type="NCBI Taxonomy" id="64517"/>
    <lineage>
        <taxon>Eukaryota</taxon>
        <taxon>Fungi</taxon>
        <taxon>Fungi incertae sedis</taxon>
        <taxon>Chytridiomycota</taxon>
        <taxon>Chytridiomycota incertae sedis</taxon>
        <taxon>Chytridiomycetes</taxon>
        <taxon>Rhizophlyctidales</taxon>
        <taxon>Rhizophlyctidaceae</taxon>
        <taxon>Rhizophlyctis</taxon>
    </lineage>
</organism>
<evidence type="ECO:0000256" key="3">
    <source>
        <dbReference type="PROSITE-ProRule" id="PRU00221"/>
    </source>
</evidence>
<feature type="repeat" description="WD" evidence="3">
    <location>
        <begin position="383"/>
        <end position="424"/>
    </location>
</feature>
<dbReference type="InterPro" id="IPR019775">
    <property type="entry name" value="WD40_repeat_CS"/>
</dbReference>
<dbReference type="PANTHER" id="PTHR19879:SF9">
    <property type="entry name" value="TRANSCRIPTION INITIATION FACTOR TFIID SUBUNIT 5"/>
    <property type="match status" value="1"/>
</dbReference>
<dbReference type="PROSITE" id="PS50082">
    <property type="entry name" value="WD_REPEATS_2"/>
    <property type="match status" value="4"/>
</dbReference>
<protein>
    <submittedName>
        <fullName evidence="4">WD repeat domain</fullName>
    </submittedName>
</protein>
<feature type="repeat" description="WD" evidence="3">
    <location>
        <begin position="79"/>
        <end position="120"/>
    </location>
</feature>
<dbReference type="PROSITE" id="PS50294">
    <property type="entry name" value="WD_REPEATS_REGION"/>
    <property type="match status" value="1"/>
</dbReference>
<comment type="caution">
    <text evidence="4">The sequence shown here is derived from an EMBL/GenBank/DDBJ whole genome shotgun (WGS) entry which is preliminary data.</text>
</comment>
<dbReference type="SUPFAM" id="SSF69322">
    <property type="entry name" value="Tricorn protease domain 2"/>
    <property type="match status" value="1"/>
</dbReference>
<proteinExistence type="predicted"/>
<evidence type="ECO:0000313" key="5">
    <source>
        <dbReference type="Proteomes" id="UP001212841"/>
    </source>
</evidence>